<keyword evidence="10" id="KW-1185">Reference proteome</keyword>
<dbReference type="InterPro" id="IPR000297">
    <property type="entry name" value="PPIase_PpiC"/>
</dbReference>
<accession>A0ABW5K0J4</accession>
<feature type="domain" description="PpiC" evidence="8">
    <location>
        <begin position="89"/>
        <end position="158"/>
    </location>
</feature>
<evidence type="ECO:0000259" key="8">
    <source>
        <dbReference type="PROSITE" id="PS50198"/>
    </source>
</evidence>
<evidence type="ECO:0000313" key="10">
    <source>
        <dbReference type="Proteomes" id="UP001597467"/>
    </source>
</evidence>
<dbReference type="PANTHER" id="PTHR47245">
    <property type="entry name" value="PEPTIDYLPROLYL ISOMERASE"/>
    <property type="match status" value="1"/>
</dbReference>
<dbReference type="InterPro" id="IPR050245">
    <property type="entry name" value="PrsA_foldase"/>
</dbReference>
<evidence type="ECO:0000256" key="3">
    <source>
        <dbReference type="ARBA" id="ARBA00022729"/>
    </source>
</evidence>
<evidence type="ECO:0000313" key="9">
    <source>
        <dbReference type="EMBL" id="MFD2541629.1"/>
    </source>
</evidence>
<evidence type="ECO:0000256" key="2">
    <source>
        <dbReference type="ARBA" id="ARBA00013194"/>
    </source>
</evidence>
<sequence>MKKFLLLAFLFSITLTAQESEVKEFDDIINTEDAETYIKEKKSKKNKIIIFNEAKHQSGLAVDLYKSGAATVVSDTEKTKYKVIEKTTTTNYRVSYIFFDGLKMSYSQINTLRDKILKKYKEGTPFSQLAKQYSMDDNANNGGDLGWFEKGLTHPTFEAEISNSTYKVGDVFTIDIVQNQWYYVILKTHEPKEVQEIKVLKIVEPLK</sequence>
<protein>
    <recommendedName>
        <fullName evidence="2">peptidylprolyl isomerase</fullName>
        <ecNumber evidence="2">5.2.1.8</ecNumber>
    </recommendedName>
</protein>
<feature type="chain" id="PRO_5045615840" description="peptidylprolyl isomerase" evidence="7">
    <location>
        <begin position="18"/>
        <end position="207"/>
    </location>
</feature>
<reference evidence="10" key="1">
    <citation type="journal article" date="2019" name="Int. J. Syst. Evol. Microbiol.">
        <title>The Global Catalogue of Microorganisms (GCM) 10K type strain sequencing project: providing services to taxonomists for standard genome sequencing and annotation.</title>
        <authorList>
            <consortium name="The Broad Institute Genomics Platform"/>
            <consortium name="The Broad Institute Genome Sequencing Center for Infectious Disease"/>
            <person name="Wu L."/>
            <person name="Ma J."/>
        </authorList>
    </citation>
    <scope>NUCLEOTIDE SEQUENCE [LARGE SCALE GENOMIC DNA]</scope>
    <source>
        <strain evidence="10">KCTC 42808</strain>
    </source>
</reference>
<dbReference type="EMBL" id="JBHULM010000007">
    <property type="protein sequence ID" value="MFD2541629.1"/>
    <property type="molecule type" value="Genomic_DNA"/>
</dbReference>
<dbReference type="RefSeq" id="WP_379901540.1">
    <property type="nucleotide sequence ID" value="NZ_JBHULM010000007.1"/>
</dbReference>
<dbReference type="EC" id="5.2.1.8" evidence="2"/>
<feature type="signal peptide" evidence="7">
    <location>
        <begin position="1"/>
        <end position="17"/>
    </location>
</feature>
<name>A0ABW5K0J4_9FLAO</name>
<evidence type="ECO:0000256" key="7">
    <source>
        <dbReference type="SAM" id="SignalP"/>
    </source>
</evidence>
<dbReference type="InterPro" id="IPR046357">
    <property type="entry name" value="PPIase_dom_sf"/>
</dbReference>
<comment type="catalytic activity">
    <reaction evidence="1">
        <text>[protein]-peptidylproline (omega=180) = [protein]-peptidylproline (omega=0)</text>
        <dbReference type="Rhea" id="RHEA:16237"/>
        <dbReference type="Rhea" id="RHEA-COMP:10747"/>
        <dbReference type="Rhea" id="RHEA-COMP:10748"/>
        <dbReference type="ChEBI" id="CHEBI:83833"/>
        <dbReference type="ChEBI" id="CHEBI:83834"/>
        <dbReference type="EC" id="5.2.1.8"/>
    </reaction>
</comment>
<proteinExistence type="predicted"/>
<evidence type="ECO:0000256" key="6">
    <source>
        <dbReference type="PROSITE-ProRule" id="PRU00278"/>
    </source>
</evidence>
<dbReference type="GO" id="GO:0003755">
    <property type="term" value="F:peptidyl-prolyl cis-trans isomerase activity"/>
    <property type="evidence" value="ECO:0007669"/>
    <property type="project" value="UniProtKB-EC"/>
</dbReference>
<dbReference type="SUPFAM" id="SSF54534">
    <property type="entry name" value="FKBP-like"/>
    <property type="match status" value="1"/>
</dbReference>
<keyword evidence="5 6" id="KW-0413">Isomerase</keyword>
<comment type="caution">
    <text evidence="9">The sequence shown here is derived from an EMBL/GenBank/DDBJ whole genome shotgun (WGS) entry which is preliminary data.</text>
</comment>
<organism evidence="9 10">
    <name type="scientific">Lacinutrix gracilariae</name>
    <dbReference type="NCBI Taxonomy" id="1747198"/>
    <lineage>
        <taxon>Bacteria</taxon>
        <taxon>Pseudomonadati</taxon>
        <taxon>Bacteroidota</taxon>
        <taxon>Flavobacteriia</taxon>
        <taxon>Flavobacteriales</taxon>
        <taxon>Flavobacteriaceae</taxon>
        <taxon>Lacinutrix</taxon>
    </lineage>
</organism>
<dbReference type="Pfam" id="PF13616">
    <property type="entry name" value="Rotamase_3"/>
    <property type="match status" value="1"/>
</dbReference>
<gene>
    <name evidence="9" type="ORF">ACFSSB_04795</name>
</gene>
<dbReference type="Gene3D" id="3.10.50.40">
    <property type="match status" value="1"/>
</dbReference>
<evidence type="ECO:0000256" key="5">
    <source>
        <dbReference type="ARBA" id="ARBA00023235"/>
    </source>
</evidence>
<keyword evidence="4 6" id="KW-0697">Rotamase</keyword>
<evidence type="ECO:0000256" key="1">
    <source>
        <dbReference type="ARBA" id="ARBA00000971"/>
    </source>
</evidence>
<keyword evidence="3 7" id="KW-0732">Signal</keyword>
<dbReference type="Proteomes" id="UP001597467">
    <property type="component" value="Unassembled WGS sequence"/>
</dbReference>
<dbReference type="PANTHER" id="PTHR47245:SF1">
    <property type="entry name" value="FOLDASE PROTEIN PRSA"/>
    <property type="match status" value="1"/>
</dbReference>
<evidence type="ECO:0000256" key="4">
    <source>
        <dbReference type="ARBA" id="ARBA00023110"/>
    </source>
</evidence>
<dbReference type="PROSITE" id="PS50198">
    <property type="entry name" value="PPIC_PPIASE_2"/>
    <property type="match status" value="1"/>
</dbReference>